<dbReference type="PANTHER" id="PTHR30472:SF25">
    <property type="entry name" value="ABC TRANSPORTER PERMEASE PROTEIN MJ0876-RELATED"/>
    <property type="match status" value="1"/>
</dbReference>
<keyword evidence="10" id="KW-1185">Reference proteome</keyword>
<dbReference type="AlphaFoldDB" id="C5CF26"/>
<evidence type="ECO:0000313" key="9">
    <source>
        <dbReference type="EMBL" id="ACR80291.1"/>
    </source>
</evidence>
<proteinExistence type="inferred from homology"/>
<dbReference type="InterPro" id="IPR037294">
    <property type="entry name" value="ABC_BtuC-like"/>
</dbReference>
<sequence length="300" mass="32377">MFEVLKIISGKLLGPKAHLYMNLRLPRVIVGLLIGAGLAVAGDGLQLTLMNPLADPYIIGISAGASFGAVLSLVLKESAGIFISMEVLSFIFALVSAFLVYYLAKRGGRVPVTSLILSGVIISFLFNAAVTFLVVFAWKNVLSLHFWSLGSLSGVTWDDALKLLPVVIAEVIIFFFLRQRMLIIAMGEEHAITLGINPEKIKVTVFFTVALVSAISVATAGLIGFVGLIIPHITRLIFGVDSRFSLFSNVAIGGIFLIACDSFARTFFQPTELPIGAVTALVGAPIFIYLMRRREAISRE</sequence>
<feature type="transmembrane region" description="Helical" evidence="8">
    <location>
        <begin position="81"/>
        <end position="103"/>
    </location>
</feature>
<keyword evidence="7 8" id="KW-0472">Membrane</keyword>
<reference evidence="9 10" key="2">
    <citation type="journal article" date="2011" name="J. Bacteriol.">
        <title>Genome Sequence of Kosmotoga olearia Strain TBF 19.5.1, a Thermophilic Bacterium with a Wide Growth Temperature Range, Isolated from the Troll B Oil Platform in the North Sea.</title>
        <authorList>
            <person name="Swithers K.S."/>
            <person name="Dipippo J.L."/>
            <person name="Bruce D.C."/>
            <person name="Detter C."/>
            <person name="Tapia R."/>
            <person name="Han S."/>
            <person name="Goodwin L.A."/>
            <person name="Han J."/>
            <person name="Woyke T."/>
            <person name="Pitluck S."/>
            <person name="Pennacchio L."/>
            <person name="Nolan M."/>
            <person name="Mikhailova N."/>
            <person name="Land M.L."/>
            <person name="Nesbo C.L."/>
            <person name="Gogarten J.P."/>
            <person name="Noll K.M."/>
        </authorList>
    </citation>
    <scope>NUCLEOTIDE SEQUENCE [LARGE SCALE GENOMIC DNA]</scope>
    <source>
        <strain evidence="10">ATCC BAA-1733 / DSM 21960 / TBF 19.5.1</strain>
    </source>
</reference>
<dbReference type="Pfam" id="PF01032">
    <property type="entry name" value="FecCD"/>
    <property type="match status" value="1"/>
</dbReference>
<evidence type="ECO:0000256" key="5">
    <source>
        <dbReference type="ARBA" id="ARBA00022692"/>
    </source>
</evidence>
<keyword evidence="5 8" id="KW-0812">Transmembrane</keyword>
<dbReference type="InterPro" id="IPR000522">
    <property type="entry name" value="ABC_transptr_permease_BtuC"/>
</dbReference>
<dbReference type="EMBL" id="CP001634">
    <property type="protein sequence ID" value="ACR80291.1"/>
    <property type="molecule type" value="Genomic_DNA"/>
</dbReference>
<dbReference type="GO" id="GO:0022857">
    <property type="term" value="F:transmembrane transporter activity"/>
    <property type="evidence" value="ECO:0007669"/>
    <property type="project" value="InterPro"/>
</dbReference>
<dbReference type="HOGENOM" id="CLU_013016_0_1_0"/>
<keyword evidence="4" id="KW-1003">Cell membrane</keyword>
<dbReference type="SUPFAM" id="SSF81345">
    <property type="entry name" value="ABC transporter involved in vitamin B12 uptake, BtuC"/>
    <property type="match status" value="1"/>
</dbReference>
<feature type="transmembrane region" description="Helical" evidence="8">
    <location>
        <begin position="115"/>
        <end position="138"/>
    </location>
</feature>
<dbReference type="STRING" id="521045.Kole_1601"/>
<keyword evidence="3" id="KW-0813">Transport</keyword>
<feature type="transmembrane region" description="Helical" evidence="8">
    <location>
        <begin position="205"/>
        <end position="230"/>
    </location>
</feature>
<comment type="similarity">
    <text evidence="2">Belongs to the binding-protein-dependent transport system permease family. FecCD subfamily.</text>
</comment>
<accession>C5CF26</accession>
<evidence type="ECO:0000256" key="3">
    <source>
        <dbReference type="ARBA" id="ARBA00022448"/>
    </source>
</evidence>
<evidence type="ECO:0000313" key="10">
    <source>
        <dbReference type="Proteomes" id="UP000002382"/>
    </source>
</evidence>
<dbReference type="PANTHER" id="PTHR30472">
    <property type="entry name" value="FERRIC ENTEROBACTIN TRANSPORT SYSTEM PERMEASE PROTEIN"/>
    <property type="match status" value="1"/>
</dbReference>
<comment type="subcellular location">
    <subcellularLocation>
        <location evidence="1">Cell membrane</location>
        <topology evidence="1">Multi-pass membrane protein</topology>
    </subcellularLocation>
</comment>
<dbReference type="Proteomes" id="UP000002382">
    <property type="component" value="Chromosome"/>
</dbReference>
<evidence type="ECO:0000256" key="2">
    <source>
        <dbReference type="ARBA" id="ARBA00007935"/>
    </source>
</evidence>
<evidence type="ECO:0000256" key="4">
    <source>
        <dbReference type="ARBA" id="ARBA00022475"/>
    </source>
</evidence>
<keyword evidence="6 8" id="KW-1133">Transmembrane helix</keyword>
<dbReference type="GO" id="GO:0005886">
    <property type="term" value="C:plasma membrane"/>
    <property type="evidence" value="ECO:0007669"/>
    <property type="project" value="UniProtKB-SubCell"/>
</dbReference>
<dbReference type="CDD" id="cd06550">
    <property type="entry name" value="TM_ABC_iron-siderophores_like"/>
    <property type="match status" value="1"/>
</dbReference>
<organism evidence="9 10">
    <name type="scientific">Kosmotoga olearia (strain ATCC BAA-1733 / DSM 21960 / TBF 19.5.1)</name>
    <dbReference type="NCBI Taxonomy" id="521045"/>
    <lineage>
        <taxon>Bacteria</taxon>
        <taxon>Thermotogati</taxon>
        <taxon>Thermotogota</taxon>
        <taxon>Thermotogae</taxon>
        <taxon>Kosmotogales</taxon>
        <taxon>Kosmotogaceae</taxon>
        <taxon>Kosmotoga</taxon>
    </lineage>
</organism>
<dbReference type="Gene3D" id="1.10.3470.10">
    <property type="entry name" value="ABC transporter involved in vitamin B12 uptake, BtuC"/>
    <property type="match status" value="1"/>
</dbReference>
<name>C5CF26_KOSOT</name>
<dbReference type="KEGG" id="kol:Kole_1601"/>
<gene>
    <name evidence="9" type="ordered locus">Kole_1601</name>
</gene>
<feature type="transmembrane region" description="Helical" evidence="8">
    <location>
        <begin position="273"/>
        <end position="291"/>
    </location>
</feature>
<evidence type="ECO:0000256" key="6">
    <source>
        <dbReference type="ARBA" id="ARBA00022989"/>
    </source>
</evidence>
<evidence type="ECO:0000256" key="1">
    <source>
        <dbReference type="ARBA" id="ARBA00004651"/>
    </source>
</evidence>
<feature type="transmembrane region" description="Helical" evidence="8">
    <location>
        <begin position="25"/>
        <end position="45"/>
    </location>
</feature>
<dbReference type="FunFam" id="1.10.3470.10:FF:000001">
    <property type="entry name" value="Vitamin B12 ABC transporter permease BtuC"/>
    <property type="match status" value="1"/>
</dbReference>
<reference evidence="9 10" key="1">
    <citation type="submission" date="2009-06" db="EMBL/GenBank/DDBJ databases">
        <title>Complete sequence of Thermotogales bacterium TBF 19.5.1.</title>
        <authorList>
            <consortium name="US DOE Joint Genome Institute"/>
            <person name="Lucas S."/>
            <person name="Copeland A."/>
            <person name="Lapidus A."/>
            <person name="Glavina del Rio T."/>
            <person name="Tice H."/>
            <person name="Bruce D."/>
            <person name="Goodwin L."/>
            <person name="Pitluck S."/>
            <person name="Chertkov O."/>
            <person name="Brettin T."/>
            <person name="Detter J.C."/>
            <person name="Han C."/>
            <person name="Schmutz J."/>
            <person name="Larimer F."/>
            <person name="Land M."/>
            <person name="Hauser L."/>
            <person name="Kyrpides N."/>
            <person name="Ovchinnikova G."/>
            <person name="Noll K."/>
        </authorList>
    </citation>
    <scope>NUCLEOTIDE SEQUENCE [LARGE SCALE GENOMIC DNA]</scope>
    <source>
        <strain evidence="10">ATCC BAA-1733 / DSM 21960 / TBF 19.5.1</strain>
    </source>
</reference>
<protein>
    <submittedName>
        <fullName evidence="9">Transport system permease protein</fullName>
    </submittedName>
</protein>
<dbReference type="eggNOG" id="COG0609">
    <property type="taxonomic scope" value="Bacteria"/>
</dbReference>
<evidence type="ECO:0000256" key="7">
    <source>
        <dbReference type="ARBA" id="ARBA00023136"/>
    </source>
</evidence>
<dbReference type="GO" id="GO:0033214">
    <property type="term" value="P:siderophore-iron import into cell"/>
    <property type="evidence" value="ECO:0007669"/>
    <property type="project" value="TreeGrafter"/>
</dbReference>
<evidence type="ECO:0000256" key="8">
    <source>
        <dbReference type="SAM" id="Phobius"/>
    </source>
</evidence>